<dbReference type="Proteomes" id="UP001321825">
    <property type="component" value="Chromosome"/>
</dbReference>
<accession>A0AAU9CS89</accession>
<dbReference type="EMBL" id="AP024714">
    <property type="protein sequence ID" value="BCX82853.1"/>
    <property type="molecule type" value="Genomic_DNA"/>
</dbReference>
<name>A0AAU9CS89_9GAMM</name>
<proteinExistence type="predicted"/>
<dbReference type="AlphaFoldDB" id="A0AAU9CS89"/>
<organism evidence="1 2">
    <name type="scientific">Methylomarinovum caldicuralii</name>
    <dbReference type="NCBI Taxonomy" id="438856"/>
    <lineage>
        <taxon>Bacteria</taxon>
        <taxon>Pseudomonadati</taxon>
        <taxon>Pseudomonadota</taxon>
        <taxon>Gammaproteobacteria</taxon>
        <taxon>Methylococcales</taxon>
        <taxon>Methylothermaceae</taxon>
        <taxon>Methylomarinovum</taxon>
    </lineage>
</organism>
<evidence type="ECO:0000313" key="1">
    <source>
        <dbReference type="EMBL" id="BCX82853.1"/>
    </source>
</evidence>
<keyword evidence="2" id="KW-1185">Reference proteome</keyword>
<dbReference type="RefSeq" id="WP_317705241.1">
    <property type="nucleotide sequence ID" value="NZ_AP024714.1"/>
</dbReference>
<gene>
    <name evidence="1" type="ORF">MIT9_P2444</name>
</gene>
<reference evidence="2" key="1">
    <citation type="journal article" date="2024" name="Int. J. Syst. Evol. Microbiol.">
        <title>Methylomarinovum tepidoasis sp. nov., a moderately thermophilic methanotroph of the family Methylothermaceae isolated from a deep-sea hydrothermal field.</title>
        <authorList>
            <person name="Hirayama H."/>
            <person name="Takaki Y."/>
            <person name="Abe M."/>
            <person name="Miyazaki M."/>
            <person name="Uematsu K."/>
            <person name="Matsui Y."/>
            <person name="Takai K."/>
        </authorList>
    </citation>
    <scope>NUCLEOTIDE SEQUENCE [LARGE SCALE GENOMIC DNA]</scope>
    <source>
        <strain evidence="2">IT-9</strain>
    </source>
</reference>
<evidence type="ECO:0000313" key="2">
    <source>
        <dbReference type="Proteomes" id="UP001321825"/>
    </source>
</evidence>
<sequence length="77" mass="8989">MWFEILGDIQGVETFASGRGIREPARLQKVYGRGNWRKRKGVAEIRLPDGTVRLAEIHWYEASGIGRREFKIKRFLD</sequence>
<protein>
    <submittedName>
        <fullName evidence="1">Uncharacterized protein</fullName>
    </submittedName>
</protein>
<dbReference type="KEGG" id="mcau:MIT9_P2444"/>